<keyword evidence="2" id="KW-1185">Reference proteome</keyword>
<evidence type="ECO:0000313" key="1">
    <source>
        <dbReference type="EMBL" id="KAG8203652.1"/>
    </source>
</evidence>
<comment type="caution">
    <text evidence="1">The sequence shown here is derived from an EMBL/GenBank/DDBJ whole genome shotgun (WGS) entry which is preliminary data.</text>
</comment>
<organism evidence="1 2">
    <name type="scientific">Candida africana</name>
    <dbReference type="NCBI Taxonomy" id="241526"/>
    <lineage>
        <taxon>Eukaryota</taxon>
        <taxon>Fungi</taxon>
        <taxon>Dikarya</taxon>
        <taxon>Ascomycota</taxon>
        <taxon>Saccharomycotina</taxon>
        <taxon>Pichiomycetes</taxon>
        <taxon>Debaryomycetaceae</taxon>
        <taxon>Candida/Lodderomyces clade</taxon>
        <taxon>Candida</taxon>
    </lineage>
</organism>
<name>A0ACB7FQG4_9ASCO</name>
<dbReference type="EMBL" id="JAENJO010000003">
    <property type="protein sequence ID" value="KAG8203652.1"/>
    <property type="molecule type" value="Genomic_DNA"/>
</dbReference>
<proteinExistence type="predicted"/>
<protein>
    <submittedName>
        <fullName evidence="1">HIR3</fullName>
    </submittedName>
</protein>
<reference evidence="1" key="1">
    <citation type="submission" date="2020-12" db="EMBL/GenBank/DDBJ databases">
        <title>Draft Genome of Candida africana.</title>
        <authorList>
            <person name="Ayanbimpe G.M."/>
            <person name="Enweani I.B."/>
            <person name="Aguiyi J.C."/>
            <person name="Nnadi U.P."/>
            <person name="Izam Y."/>
            <person name="Ubani A."/>
            <person name="Ngene A.C."/>
        </authorList>
    </citation>
    <scope>NUCLEOTIDE SEQUENCE</scope>
    <source>
        <strain evidence="1">CEC4854</strain>
    </source>
</reference>
<gene>
    <name evidence="1" type="primary">HIR3</name>
    <name evidence="1" type="ORF">GWM34_01796</name>
</gene>
<evidence type="ECO:0000313" key="2">
    <source>
        <dbReference type="Proteomes" id="UP000742417"/>
    </source>
</evidence>
<sequence length="1836" mass="210799">MANAVAENVLGTIGTVLWCIQLIPQVIRNYRAKNCEGLPPLMMFLWAASGVPFSIYFIATDGSIPLRIQPQLFTFFCTLSWIQTLYYPPKKVSRTRLVTFVGAFIAISIGLEVGFILWLRPLYRRGIEWPMLIIGIVASILLAIGLIPPYFELAKRQGRVIGINFVFLTLDSLGALFSLLSIVVGTMDIMSIVLYAIVLALEVGIFASHFIWWLRIGRNSDNESVDVQRHHETHSNDEEKSEVVVSSFIPLNFLEDTVSKKDLEEEHTRELQVEQAYKLFQSALKLQKQKQYESAYKVYEELFKLDIVSNHYFEELDFIRGLQDGSQNTDTDELTLLSPNVKSLRYLIFRNRGFLYLDMLKSNTENKSAEKVKEMFYPLLDDFCIALLYNEPDEKLLETLHEIFSYIGSERLSRFVLEYSLTSRKESDDLSGLLPIDQTVLSQYKTMLEHLLSGKFPKLDLKHLLFLEPIRLDILAQQEKLASKKVAVIKSTSTKWVDLLDAINIHLKENQDESKIEDANRPRIRIFEPYVLTEEPLDIVRIEFTKRGVAVPATETEVTKAQPEQIVQERKPEEDNRVQRSSKRLSKVEDEIPAVTLESSHFLNMDYFRNQMNETIPNFEIFDVCLTYVEDGSGAQYIKDFKNIVSDWNDSYARAILSYDTAKSEDDNLKLLDLLSGYGKSEELKEKNIPPLGEIDIEFPELNYVEFKTYIIKHLLSKILTTKWSDKLYEKFTEWIVQFEGYIINDIDVELAIGVLEVLVDISTSLESQIKDSINNKLNKAVVNSMCQDLLRIKDKIIRWINYIETFPINDLQVASRFKWCQIIKEKAETKSWTENHPVKHKLQKLLGDAHFKINYPNYKNFIDFSKDSINSQLTIISVLAIFWRILSTSSTEDNKEAIRLLEDILLDLNTEPSDAILSIRNFLKQGSIDMKLSLWNILLLFYQLSNSGDKLAVGFEECVLFLNDYLVNEYVLLDEESRLVTLLRILGFYGSSILFVVTLLASTNWILMYPIKVQTLRLFFELSLLFEINEEASYISSLATSIKSKSTKSYHHLTNTLIKTIILILASIQKSNPQILHSVIRLFHTQLGLIGICGHAGGSFLEIAQEYLKSLPNSDQDICQIIKCKYHYLISIDGVVPADHGTARLDELNKNDCKELALFVLPLCFLKGGSTLNNVPKHDIKLLIDEIYDVIGDPDFDLNEALGRNKATLNYFLDNIRLTKRLFQEAFHGLVRLELGEAEEDKQFNGLYYIEGLLLFSSYKLRKKNMQSRAVELESAISLFENDIICGSNRFESWFLLGQSYGYLVEDDLIWTADKLTASDRKITTANLQRKSLICYLMAINKSLDESIKDVIKPVVGNLMSLFAKEMFSAVCEPMSMHAFKVQSHPRFINRVNGALFEPVSQFPAVDKTVCLKIIQQSLQLSIKSSCREWSDYYYLAKVQRKLDKPAGLSMETMASACRSAFKNKHADNIIEPHYNLVSFALKYVKSNRLDSKDALKYLIEDPLIKLEVGEETDFIKLIIKALNKIDLSDKKNWQHKAKYRLARLMQEEYHDVKGAIDQMSSFISLKTPNKALVLIWKPEPERPGKHFLYTFQYIHFYIELLKEIDDLDSLVAMLPKLRRSNSVMINLSIAWEILCSSVCKIIRESYGIGDNFEFTENLINTLPYQTFAANVKLLPDMMRRQSVPENLKSVLCFLFTVNDIKKLNNGYGPTSFIDDTLVTLYFMIYLNYFEKSSTEVTTDSPGLKKKIAKRDIFPLTNDILKAFKKDIEDVTKKKSYNELITAQKLKQGLNEDKLLENVPASANVNEIIVIDDDDDDDNLSQEPATKKSKTESSS</sequence>
<dbReference type="Proteomes" id="UP000742417">
    <property type="component" value="Unassembled WGS sequence"/>
</dbReference>
<accession>A0ACB7FQG4</accession>